<dbReference type="GO" id="GO:0009253">
    <property type="term" value="P:peptidoglycan catabolic process"/>
    <property type="evidence" value="ECO:0007669"/>
    <property type="project" value="InterPro"/>
</dbReference>
<comment type="caution">
    <text evidence="5">The sequence shown here is derived from an EMBL/GenBank/DDBJ whole genome shotgun (WGS) entry which is preliminary data.</text>
</comment>
<gene>
    <name evidence="5" type="ORF">EPA99_17045</name>
</gene>
<dbReference type="EMBL" id="SAWZ01000012">
    <property type="protein sequence ID" value="RXR00315.1"/>
    <property type="molecule type" value="Genomic_DNA"/>
</dbReference>
<accession>A0A4Q1JSU4</accession>
<dbReference type="GO" id="GO:0030288">
    <property type="term" value="C:outer membrane-bounded periplasmic space"/>
    <property type="evidence" value="ECO:0007669"/>
    <property type="project" value="TreeGrafter"/>
</dbReference>
<evidence type="ECO:0000313" key="6">
    <source>
        <dbReference type="Proteomes" id="UP000289784"/>
    </source>
</evidence>
<dbReference type="InterPro" id="IPR002508">
    <property type="entry name" value="MurNAc-LAA_cat"/>
</dbReference>
<proteinExistence type="predicted"/>
<dbReference type="Pfam" id="PF01520">
    <property type="entry name" value="Amidase_3"/>
    <property type="match status" value="1"/>
</dbReference>
<dbReference type="EC" id="3.5.1.28" evidence="2"/>
<dbReference type="PANTHER" id="PTHR30404:SF0">
    <property type="entry name" value="N-ACETYLMURAMOYL-L-ALANINE AMIDASE AMIC"/>
    <property type="match status" value="1"/>
</dbReference>
<dbReference type="Gene3D" id="3.40.630.40">
    <property type="entry name" value="Zn-dependent exopeptidases"/>
    <property type="match status" value="1"/>
</dbReference>
<evidence type="ECO:0000256" key="3">
    <source>
        <dbReference type="ARBA" id="ARBA00022801"/>
    </source>
</evidence>
<dbReference type="InterPro" id="IPR050695">
    <property type="entry name" value="N-acetylmuramoyl_amidase_3"/>
</dbReference>
<evidence type="ECO:0000256" key="1">
    <source>
        <dbReference type="ARBA" id="ARBA00001561"/>
    </source>
</evidence>
<keyword evidence="3" id="KW-0378">Hydrolase</keyword>
<organism evidence="5 6">
    <name type="scientific">Pseudoxanthomonas composti</name>
    <dbReference type="NCBI Taxonomy" id="2137479"/>
    <lineage>
        <taxon>Bacteria</taxon>
        <taxon>Pseudomonadati</taxon>
        <taxon>Pseudomonadota</taxon>
        <taxon>Gammaproteobacteria</taxon>
        <taxon>Lysobacterales</taxon>
        <taxon>Lysobacteraceae</taxon>
        <taxon>Pseudoxanthomonas</taxon>
    </lineage>
</organism>
<dbReference type="Proteomes" id="UP000289784">
    <property type="component" value="Unassembled WGS sequence"/>
</dbReference>
<dbReference type="RefSeq" id="WP_129472452.1">
    <property type="nucleotide sequence ID" value="NZ_SAWZ01000012.1"/>
</dbReference>
<evidence type="ECO:0000259" key="4">
    <source>
        <dbReference type="SMART" id="SM00646"/>
    </source>
</evidence>
<comment type="catalytic activity">
    <reaction evidence="1">
        <text>Hydrolyzes the link between N-acetylmuramoyl residues and L-amino acid residues in certain cell-wall glycopeptides.</text>
        <dbReference type="EC" id="3.5.1.28"/>
    </reaction>
</comment>
<evidence type="ECO:0000256" key="2">
    <source>
        <dbReference type="ARBA" id="ARBA00011901"/>
    </source>
</evidence>
<reference evidence="5 6" key="1">
    <citation type="submission" date="2019-01" db="EMBL/GenBank/DDBJ databases">
        <title>Pseudoxanthomonas composti sp. nov., isolated from compost.</title>
        <authorList>
            <person name="Yang G."/>
        </authorList>
    </citation>
    <scope>NUCLEOTIDE SEQUENCE [LARGE SCALE GENOMIC DNA]</scope>
    <source>
        <strain evidence="5 6">GSS15</strain>
    </source>
</reference>
<protein>
    <recommendedName>
        <fullName evidence="2">N-acetylmuramoyl-L-alanine amidase</fullName>
        <ecNumber evidence="2">3.5.1.28</ecNumber>
    </recommendedName>
</protein>
<dbReference type="AlphaFoldDB" id="A0A4Q1JSU4"/>
<dbReference type="PANTHER" id="PTHR30404">
    <property type="entry name" value="N-ACETYLMURAMOYL-L-ALANINE AMIDASE"/>
    <property type="match status" value="1"/>
</dbReference>
<dbReference type="OrthoDB" id="7051801at2"/>
<dbReference type="SMART" id="SM00646">
    <property type="entry name" value="Ami_3"/>
    <property type="match status" value="1"/>
</dbReference>
<keyword evidence="6" id="KW-1185">Reference proteome</keyword>
<evidence type="ECO:0000313" key="5">
    <source>
        <dbReference type="EMBL" id="RXR00315.1"/>
    </source>
</evidence>
<dbReference type="SUPFAM" id="SSF53187">
    <property type="entry name" value="Zn-dependent exopeptidases"/>
    <property type="match status" value="1"/>
</dbReference>
<name>A0A4Q1JSU4_9GAMM</name>
<feature type="domain" description="MurNAc-LAA" evidence="4">
    <location>
        <begin position="297"/>
        <end position="415"/>
    </location>
</feature>
<sequence>MMHARKESTFVVAALIFLVGGVLSFGALAQAGANPDLPNLTAKNRGAVAQEIEPELQAFVDGQKRIAGQAKQVLVKVTPDAETGVVWIDLDASYLPRGASEFTEDFGELVREVENEGYELLGNVVRFNYIKVRIGGKELREIYPPAYLKKQRAAALENQAVAAPVAGLVVLNPGHGKYLHHADETWRYQRPTPYAGTTNVYEDTVTPGYSSRLASYLADRSASTVTSVKHTRDITNTTQDPASGLSWAALGSRYYLKRIYPELGATIWNKFPNGSPSRKQPERSNLREYDDDIRSRPEYANYINAETMISLHTDAAGATARGATVVTNLSDPASTQLANNIHCYLKEQITQLPDYASYPIRVGVRSGDSYGEVREAAMATALVEVGFHSNSEDSALLRNSSFRAAAMRGVEKGYRMYKEGKSCAPFSVASVGPASGPKGTKVPVYFTYTGEPRGGIEGERRNRAVCRRLYLPWNKGSYGFARRRQAVLDVRLWFRWPK</sequence>
<dbReference type="GO" id="GO:0008745">
    <property type="term" value="F:N-acetylmuramoyl-L-alanine amidase activity"/>
    <property type="evidence" value="ECO:0007669"/>
    <property type="project" value="UniProtKB-EC"/>
</dbReference>